<evidence type="ECO:0000313" key="2">
    <source>
        <dbReference type="Proteomes" id="UP000245252"/>
    </source>
</evidence>
<protein>
    <submittedName>
        <fullName evidence="1">Uncharacterized protein</fullName>
    </submittedName>
</protein>
<evidence type="ECO:0000313" key="1">
    <source>
        <dbReference type="EMBL" id="PWE52243.1"/>
    </source>
</evidence>
<sequence>MQRKVNFTDNQQVTLEDYNNLGNFPRESMDNVVKDLGGFPVGRYSGFVAEQTGQSVVRVSVGRLFASSGAIFGFDAEGGQTLDFLQHLPAVAQKIATVIVYGNTINTDVEPRTQLVDVESEDTQSAELSTENRRQAYVDFVLGQENATPQAPAIQSNYIAVANVLLTPSGVASITRITANEVTSIYGNSEQIADHTRRFAQVGPQIDTLKTDISGLAAALRAKADFAMVSAMSYDLARVKERVDLPDDHAAYGSDIFWTDDESDTAHPDYSARTEQGLRFPSAAEAVVALELDNPIEDRVIVNNGMALPKFSTVIRLSANGKDGEYPLTNTTVQTVQLVQRTEARTVRRYSTTETQGGSNDSWWKTAASVNGMSLSQVGAIFKRNGELYEVVNYYTNYDPLYAYSYAAGTRQAYERVTLRKFTEETMNDYYTDRVVSTENVTGSIVAQTMLNSQDGYLVGFNWFFTRKASAGDVRYVVCEMKGNEPDLNAVLVSNVVPPASIAIYPAKTEVRFKPIFQQKGKRYAVVLMSNGAHFVATVAGNKLAQGNIQYMIDGSWIQGDPSVDMAFEAVYASFTSPIVQVSLKALELAGGIDSVKLNLDALIPDGSKLDFDVRVGAKWVPLAEAAAHVALLSNLPSILPIRANFVGTTDVMPALGLGEDRTEVTLSRPDEDLCHISTVRTMPAPMDEATVTLLVENWDSDDHDIDVVLLTGGSYTTTVTPSAQIIQVDPARENAVKVVASFTFGSPVSSFKIKITGETGGSARVYHVSERVDVEFT</sequence>
<gene>
    <name evidence="1" type="ORF">DEM27_31850</name>
</gene>
<dbReference type="RefSeq" id="WP_109462261.1">
    <property type="nucleotide sequence ID" value="NZ_QFBC01000029.1"/>
</dbReference>
<comment type="caution">
    <text evidence="1">The sequence shown here is derived from an EMBL/GenBank/DDBJ whole genome shotgun (WGS) entry which is preliminary data.</text>
</comment>
<dbReference type="Proteomes" id="UP000245252">
    <property type="component" value="Unassembled WGS sequence"/>
</dbReference>
<dbReference type="OrthoDB" id="7784140at2"/>
<keyword evidence="2" id="KW-1185">Reference proteome</keyword>
<organism evidence="1 2">
    <name type="scientific">Metarhizobium album</name>
    <dbReference type="NCBI Taxonomy" id="2182425"/>
    <lineage>
        <taxon>Bacteria</taxon>
        <taxon>Pseudomonadati</taxon>
        <taxon>Pseudomonadota</taxon>
        <taxon>Alphaproteobacteria</taxon>
        <taxon>Hyphomicrobiales</taxon>
        <taxon>Rhizobiaceae</taxon>
        <taxon>Metarhizobium</taxon>
    </lineage>
</organism>
<reference evidence="1 2" key="1">
    <citation type="submission" date="2018-05" db="EMBL/GenBank/DDBJ databases">
        <title>The draft genome of strain NS-104.</title>
        <authorList>
            <person name="Hang P."/>
            <person name="Jiang J."/>
        </authorList>
    </citation>
    <scope>NUCLEOTIDE SEQUENCE [LARGE SCALE GENOMIC DNA]</scope>
    <source>
        <strain evidence="1 2">NS-104</strain>
    </source>
</reference>
<proteinExistence type="predicted"/>
<dbReference type="AlphaFoldDB" id="A0A2U2DFZ4"/>
<dbReference type="EMBL" id="QFBC01000029">
    <property type="protein sequence ID" value="PWE52243.1"/>
    <property type="molecule type" value="Genomic_DNA"/>
</dbReference>
<accession>A0A2U2DFZ4</accession>
<name>A0A2U2DFZ4_9HYPH</name>